<dbReference type="Gene3D" id="3.30.70.260">
    <property type="match status" value="2"/>
</dbReference>
<feature type="domain" description="ACT" evidence="1">
    <location>
        <begin position="6"/>
        <end position="81"/>
    </location>
</feature>
<name>A0A8F9XMY7_9BACT</name>
<dbReference type="PANTHER" id="PTHR34875:SF6">
    <property type="entry name" value="UPF0237 PROTEIN MJ1558"/>
    <property type="match status" value="1"/>
</dbReference>
<sequence length="176" mass="18679">MLANLVMTVIGNDRPGLVRTVAACVADHGGNWLESRMCRLGGQFAGLLRVEVAAERRDELLQALRGLDHGGLQVTVHSETGDEISPAKSGAVALLELVGNDRPGILRSVSSVLAAHGVNVEELASERMPAPHGGGTLFQARATVFVPAEVHFADVRADLEKIAADLMVDLKWESAK</sequence>
<dbReference type="CDD" id="cd04869">
    <property type="entry name" value="ACT_GcvR_2"/>
    <property type="match status" value="1"/>
</dbReference>
<dbReference type="GO" id="GO:0006355">
    <property type="term" value="P:regulation of DNA-templated transcription"/>
    <property type="evidence" value="ECO:0007669"/>
    <property type="project" value="InterPro"/>
</dbReference>
<keyword evidence="3" id="KW-1185">Reference proteome</keyword>
<evidence type="ECO:0000313" key="3">
    <source>
        <dbReference type="Proteomes" id="UP000825051"/>
    </source>
</evidence>
<dbReference type="PROSITE" id="PS51671">
    <property type="entry name" value="ACT"/>
    <property type="match status" value="2"/>
</dbReference>
<protein>
    <submittedName>
        <fullName evidence="2">ACT domain-containing protein</fullName>
    </submittedName>
</protein>
<proteinExistence type="predicted"/>
<dbReference type="SUPFAM" id="SSF55021">
    <property type="entry name" value="ACT-like"/>
    <property type="match status" value="2"/>
</dbReference>
<dbReference type="Proteomes" id="UP000825051">
    <property type="component" value="Chromosome"/>
</dbReference>
<dbReference type="PIRSF" id="PIRSF028103">
    <property type="entry name" value="GcvR"/>
    <property type="match status" value="1"/>
</dbReference>
<dbReference type="AlphaFoldDB" id="A0A8F9XMY7"/>
<dbReference type="EMBL" id="CP080507">
    <property type="protein sequence ID" value="QYM80816.1"/>
    <property type="molecule type" value="Genomic_DNA"/>
</dbReference>
<accession>A0A8F9XMY7</accession>
<feature type="domain" description="ACT" evidence="1">
    <location>
        <begin position="94"/>
        <end position="173"/>
    </location>
</feature>
<gene>
    <name evidence="2" type="ORF">K0B96_10900</name>
</gene>
<dbReference type="InterPro" id="IPR045865">
    <property type="entry name" value="ACT-like_dom_sf"/>
</dbReference>
<evidence type="ECO:0000259" key="1">
    <source>
        <dbReference type="PROSITE" id="PS51671"/>
    </source>
</evidence>
<reference evidence="2" key="1">
    <citation type="submission" date="2021-08" db="EMBL/GenBank/DDBJ databases">
        <title>Genome of a novel bacterium of the phylum Verrucomicrobia, Oleiharenicola sp. KSB-15.</title>
        <authorList>
            <person name="Chung J.-H."/>
            <person name="Ahn J.-H."/>
            <person name="Yoon Y."/>
            <person name="Kim D.-Y."/>
            <person name="An S.-H."/>
            <person name="Park I."/>
            <person name="Yeon J."/>
        </authorList>
    </citation>
    <scope>NUCLEOTIDE SEQUENCE</scope>
    <source>
        <strain evidence="2">KSB-15</strain>
    </source>
</reference>
<evidence type="ECO:0000313" key="2">
    <source>
        <dbReference type="EMBL" id="QYM80816.1"/>
    </source>
</evidence>
<dbReference type="InterPro" id="IPR016867">
    <property type="entry name" value="GcvR"/>
</dbReference>
<dbReference type="Pfam" id="PF13740">
    <property type="entry name" value="ACT_6"/>
    <property type="match status" value="1"/>
</dbReference>
<dbReference type="KEGG" id="ole:K0B96_10900"/>
<dbReference type="InterPro" id="IPR002912">
    <property type="entry name" value="ACT_dom"/>
</dbReference>
<dbReference type="PANTHER" id="PTHR34875">
    <property type="entry name" value="UPF0237 PROTEIN MJ1558"/>
    <property type="match status" value="1"/>
</dbReference>
<organism evidence="2 3">
    <name type="scientific">Horticoccus luteus</name>
    <dbReference type="NCBI Taxonomy" id="2862869"/>
    <lineage>
        <taxon>Bacteria</taxon>
        <taxon>Pseudomonadati</taxon>
        <taxon>Verrucomicrobiota</taxon>
        <taxon>Opitutia</taxon>
        <taxon>Opitutales</taxon>
        <taxon>Opitutaceae</taxon>
        <taxon>Horticoccus</taxon>
    </lineage>
</organism>
<dbReference type="InterPro" id="IPR050990">
    <property type="entry name" value="UPF0237/GcvR_regulator"/>
</dbReference>
<dbReference type="Pfam" id="PF01842">
    <property type="entry name" value="ACT"/>
    <property type="match status" value="1"/>
</dbReference>